<keyword evidence="1" id="KW-0472">Membrane</keyword>
<sequence length="411" mass="44001">MRTNAKHFSVSALYAHKLYWLAFLAIGIVVIVINTACGQAAEASEVYHLDLSRGIDVSTLENLKYEALSRNMAEVSLDVQGTETMSGNVICSNNNLPAGDYMIAGGASGLLILQDTGTALNLQGFCDDGTPSTVLAVERFTTHVAFGVGSELEIARVMGGEPVSHMGSITLSGSIMDIEAKGSWLFATTFYNVSVVDASDPSNPVLVAVISQPGVMDVTVDGNYLYTGHSAGTDVINISNPAVPYQVSAISTQYEAGFSLDVENALLVRGGFNGIDGFVRVYNVVDPSNPQARDVVQMFGDNRPMMTTISDGRVFVGVDETPDNDRIDVYSLADPNNLALLSSYTTGSLAPYAMAVNENSAYVAQVWGGKFDISGTMPTYQYGYSGEPVWASDFAHLVIMTDFQYLPMITR</sequence>
<dbReference type="AlphaFoldDB" id="A0A955LH76"/>
<accession>A0A955LH76</accession>
<organism evidence="2 3">
    <name type="scientific">candidate division WWE3 bacterium</name>
    <dbReference type="NCBI Taxonomy" id="2053526"/>
    <lineage>
        <taxon>Bacteria</taxon>
        <taxon>Katanobacteria</taxon>
    </lineage>
</organism>
<dbReference type="SUPFAM" id="SSF101908">
    <property type="entry name" value="Putative isomerase YbhE"/>
    <property type="match status" value="1"/>
</dbReference>
<protein>
    <submittedName>
        <fullName evidence="2">Uncharacterized protein</fullName>
    </submittedName>
</protein>
<evidence type="ECO:0000313" key="2">
    <source>
        <dbReference type="EMBL" id="MCA9390360.1"/>
    </source>
</evidence>
<evidence type="ECO:0000256" key="1">
    <source>
        <dbReference type="SAM" id="Phobius"/>
    </source>
</evidence>
<gene>
    <name evidence="2" type="ORF">KC571_03045</name>
</gene>
<dbReference type="InterPro" id="IPR013211">
    <property type="entry name" value="LVIVD"/>
</dbReference>
<feature type="transmembrane region" description="Helical" evidence="1">
    <location>
        <begin position="12"/>
        <end position="33"/>
    </location>
</feature>
<keyword evidence="1" id="KW-1133">Transmembrane helix</keyword>
<reference evidence="2" key="1">
    <citation type="submission" date="2020-04" db="EMBL/GenBank/DDBJ databases">
        <authorList>
            <person name="Zhang T."/>
        </authorList>
    </citation>
    <scope>NUCLEOTIDE SEQUENCE</scope>
    <source>
        <strain evidence="2">HKST-UBA01</strain>
    </source>
</reference>
<dbReference type="Pfam" id="PF08309">
    <property type="entry name" value="LVIVD"/>
    <property type="match status" value="2"/>
</dbReference>
<proteinExistence type="predicted"/>
<dbReference type="EMBL" id="JAGQKX010000075">
    <property type="protein sequence ID" value="MCA9390360.1"/>
    <property type="molecule type" value="Genomic_DNA"/>
</dbReference>
<keyword evidence="1" id="KW-0812">Transmembrane</keyword>
<reference evidence="2" key="2">
    <citation type="journal article" date="2021" name="Microbiome">
        <title>Successional dynamics and alternative stable states in a saline activated sludge microbial community over 9 years.</title>
        <authorList>
            <person name="Wang Y."/>
            <person name="Ye J."/>
            <person name="Ju F."/>
            <person name="Liu L."/>
            <person name="Boyd J.A."/>
            <person name="Deng Y."/>
            <person name="Parks D.H."/>
            <person name="Jiang X."/>
            <person name="Yin X."/>
            <person name="Woodcroft B.J."/>
            <person name="Tyson G.W."/>
            <person name="Hugenholtz P."/>
            <person name="Polz M.F."/>
            <person name="Zhang T."/>
        </authorList>
    </citation>
    <scope>NUCLEOTIDE SEQUENCE</scope>
    <source>
        <strain evidence="2">HKST-UBA01</strain>
    </source>
</reference>
<dbReference type="Proteomes" id="UP000701698">
    <property type="component" value="Unassembled WGS sequence"/>
</dbReference>
<comment type="caution">
    <text evidence="2">The sequence shown here is derived from an EMBL/GenBank/DDBJ whole genome shotgun (WGS) entry which is preliminary data.</text>
</comment>
<name>A0A955LH76_UNCKA</name>
<evidence type="ECO:0000313" key="3">
    <source>
        <dbReference type="Proteomes" id="UP000701698"/>
    </source>
</evidence>